<feature type="site" description="Interaction with substrate tRNA" evidence="10">
    <location>
        <position position="126"/>
    </location>
</feature>
<organism evidence="14 15">
    <name type="scientific">Tissierella carlieri</name>
    <dbReference type="NCBI Taxonomy" id="689904"/>
    <lineage>
        <taxon>Bacteria</taxon>
        <taxon>Bacillati</taxon>
        <taxon>Bacillota</taxon>
        <taxon>Tissierellia</taxon>
        <taxon>Tissierellales</taxon>
        <taxon>Tissierellaceae</taxon>
        <taxon>Tissierella</taxon>
    </lineage>
</organism>
<evidence type="ECO:0000256" key="12">
    <source>
        <dbReference type="RuleBase" id="RU003784"/>
    </source>
</evidence>
<dbReference type="SUPFAM" id="SSF52540">
    <property type="entry name" value="P-loop containing nucleoside triphosphate hydrolases"/>
    <property type="match status" value="2"/>
</dbReference>
<evidence type="ECO:0000256" key="8">
    <source>
        <dbReference type="ARBA" id="ARBA00022842"/>
    </source>
</evidence>
<proteinExistence type="inferred from homology"/>
<keyword evidence="6 10" id="KW-0547">Nucleotide-binding</keyword>
<evidence type="ECO:0000256" key="4">
    <source>
        <dbReference type="ARBA" id="ARBA00022679"/>
    </source>
</evidence>
<keyword evidence="7 10" id="KW-0067">ATP-binding</keyword>
<keyword evidence="15" id="KW-1185">Reference proteome</keyword>
<dbReference type="PANTHER" id="PTHR11088">
    <property type="entry name" value="TRNA DIMETHYLALLYLTRANSFERASE"/>
    <property type="match status" value="1"/>
</dbReference>
<dbReference type="GO" id="GO:0052381">
    <property type="term" value="F:tRNA dimethylallyltransferase activity"/>
    <property type="evidence" value="ECO:0007669"/>
    <property type="project" value="UniProtKB-EC"/>
</dbReference>
<protein>
    <recommendedName>
        <fullName evidence="10">tRNA dimethylallyltransferase</fullName>
        <ecNumber evidence="10">2.5.1.75</ecNumber>
    </recommendedName>
    <alternativeName>
        <fullName evidence="10">Dimethylallyl diphosphate:tRNA dimethylallyltransferase</fullName>
        <shortName evidence="10">DMAPP:tRNA dimethylallyltransferase</shortName>
        <shortName evidence="10">DMATase</shortName>
    </alternativeName>
    <alternativeName>
        <fullName evidence="10">Isopentenyl-diphosphate:tRNA isopentenyltransferase</fullName>
        <shortName evidence="10">IPP transferase</shortName>
        <shortName evidence="10">IPPT</shortName>
        <shortName evidence="10">IPTase</shortName>
    </alternativeName>
</protein>
<dbReference type="EMBL" id="JANGAC010000001">
    <property type="protein sequence ID" value="MCQ4921720.1"/>
    <property type="molecule type" value="Genomic_DNA"/>
</dbReference>
<comment type="catalytic activity">
    <reaction evidence="9 10 11">
        <text>adenosine(37) in tRNA + dimethylallyl diphosphate = N(6)-dimethylallyladenosine(37) in tRNA + diphosphate</text>
        <dbReference type="Rhea" id="RHEA:26482"/>
        <dbReference type="Rhea" id="RHEA-COMP:10162"/>
        <dbReference type="Rhea" id="RHEA-COMP:10375"/>
        <dbReference type="ChEBI" id="CHEBI:33019"/>
        <dbReference type="ChEBI" id="CHEBI:57623"/>
        <dbReference type="ChEBI" id="CHEBI:74411"/>
        <dbReference type="ChEBI" id="CHEBI:74415"/>
        <dbReference type="EC" id="2.5.1.75"/>
    </reaction>
</comment>
<dbReference type="InterPro" id="IPR018022">
    <property type="entry name" value="IPT"/>
</dbReference>
<reference evidence="14 15" key="1">
    <citation type="submission" date="2022-06" db="EMBL/GenBank/DDBJ databases">
        <title>Isolation of gut microbiota from human fecal samples.</title>
        <authorList>
            <person name="Pamer E.G."/>
            <person name="Barat B."/>
            <person name="Waligurski E."/>
            <person name="Medina S."/>
            <person name="Paddock L."/>
            <person name="Mostad J."/>
        </authorList>
    </citation>
    <scope>NUCLEOTIDE SEQUENCE [LARGE SCALE GENOMIC DNA]</scope>
    <source>
        <strain evidence="14 15">DFI.7.95</strain>
    </source>
</reference>
<sequence>MKNKDNLFILIGPTAIGKTALSIELAKKMNGEIISADSMQIYKYMDIGSAKITKEEMDDIPHHLIDIVLPNEDFTVANFKDSAIKLIRDINSKNKIPIVAGGTGLYINSLVYNLNFTQVAPNDEIRNKLESLGDKYGNEYLHQELQRIDVKSAEKISVNDRKRIIRAIEIFEMTGKPMSEYNENFRRPVEDYNLVMIGLNMDRKELYNRINLRVDIMIEEGLMEEVKKLLSMGYSKELVSMQGIGYKEIIMYLEGSISLDKSIEMIKQGTRNYAKRQLTWFRRDNRIKWVNVDEFFSLDNLTQYIIDYSKDKIIINK</sequence>
<accession>A0ABT1S5V1</accession>
<dbReference type="NCBIfam" id="TIGR00174">
    <property type="entry name" value="miaA"/>
    <property type="match status" value="1"/>
</dbReference>
<evidence type="ECO:0000256" key="3">
    <source>
        <dbReference type="ARBA" id="ARBA00005842"/>
    </source>
</evidence>
<evidence type="ECO:0000256" key="2">
    <source>
        <dbReference type="ARBA" id="ARBA00003213"/>
    </source>
</evidence>
<dbReference type="Proteomes" id="UP001524478">
    <property type="component" value="Unassembled WGS sequence"/>
</dbReference>
<evidence type="ECO:0000256" key="6">
    <source>
        <dbReference type="ARBA" id="ARBA00022741"/>
    </source>
</evidence>
<feature type="binding site" evidence="10">
    <location>
        <begin position="14"/>
        <end position="19"/>
    </location>
    <ligand>
        <name>substrate</name>
    </ligand>
</feature>
<dbReference type="InterPro" id="IPR027417">
    <property type="entry name" value="P-loop_NTPase"/>
</dbReference>
<keyword evidence="8 10" id="KW-0460">Magnesium</keyword>
<evidence type="ECO:0000256" key="9">
    <source>
        <dbReference type="ARBA" id="ARBA00049563"/>
    </source>
</evidence>
<comment type="subunit">
    <text evidence="10">Monomer.</text>
</comment>
<dbReference type="Gene3D" id="3.40.50.300">
    <property type="entry name" value="P-loop containing nucleotide triphosphate hydrolases"/>
    <property type="match status" value="1"/>
</dbReference>
<dbReference type="EC" id="2.5.1.75" evidence="10"/>
<comment type="caution">
    <text evidence="10">Lacks conserved residue(s) required for the propagation of feature annotation.</text>
</comment>
<gene>
    <name evidence="10 14" type="primary">miaA</name>
    <name evidence="14" type="ORF">NE686_01365</name>
</gene>
<evidence type="ECO:0000256" key="7">
    <source>
        <dbReference type="ARBA" id="ARBA00022840"/>
    </source>
</evidence>
<feature type="region of interest" description="Interaction with substrate tRNA" evidence="10">
    <location>
        <begin position="37"/>
        <end position="40"/>
    </location>
</feature>
<keyword evidence="4 10" id="KW-0808">Transferase</keyword>
<comment type="similarity">
    <text evidence="3 10 13">Belongs to the IPP transferase family.</text>
</comment>
<name>A0ABT1S5V1_9FIRM</name>
<feature type="site" description="Interaction with substrate tRNA" evidence="10">
    <location>
        <position position="103"/>
    </location>
</feature>
<dbReference type="PANTHER" id="PTHR11088:SF60">
    <property type="entry name" value="TRNA DIMETHYLALLYLTRANSFERASE"/>
    <property type="match status" value="1"/>
</dbReference>
<evidence type="ECO:0000256" key="5">
    <source>
        <dbReference type="ARBA" id="ARBA00022694"/>
    </source>
</evidence>
<comment type="cofactor">
    <cofactor evidence="1 10">
        <name>Mg(2+)</name>
        <dbReference type="ChEBI" id="CHEBI:18420"/>
    </cofactor>
</comment>
<evidence type="ECO:0000256" key="11">
    <source>
        <dbReference type="RuleBase" id="RU003783"/>
    </source>
</evidence>
<comment type="function">
    <text evidence="2 10 12">Catalyzes the transfer of a dimethylallyl group onto the adenine at position 37 in tRNAs that read codons beginning with uridine, leading to the formation of N6-(dimethylallyl)adenosine (i(6)A).</text>
</comment>
<evidence type="ECO:0000313" key="15">
    <source>
        <dbReference type="Proteomes" id="UP001524478"/>
    </source>
</evidence>
<keyword evidence="5 10" id="KW-0819">tRNA processing</keyword>
<dbReference type="RefSeq" id="WP_256310198.1">
    <property type="nucleotide sequence ID" value="NZ_JANGAC010000001.1"/>
</dbReference>
<dbReference type="Pfam" id="PF01715">
    <property type="entry name" value="IPPT"/>
    <property type="match status" value="1"/>
</dbReference>
<evidence type="ECO:0000256" key="10">
    <source>
        <dbReference type="HAMAP-Rule" id="MF_00185"/>
    </source>
</evidence>
<dbReference type="HAMAP" id="MF_00185">
    <property type="entry name" value="IPP_trans"/>
    <property type="match status" value="1"/>
</dbReference>
<comment type="caution">
    <text evidence="14">The sequence shown here is derived from an EMBL/GenBank/DDBJ whole genome shotgun (WGS) entry which is preliminary data.</text>
</comment>
<feature type="binding site" evidence="10">
    <location>
        <begin position="12"/>
        <end position="19"/>
    </location>
    <ligand>
        <name>ATP</name>
        <dbReference type="ChEBI" id="CHEBI:30616"/>
    </ligand>
</feature>
<evidence type="ECO:0000256" key="1">
    <source>
        <dbReference type="ARBA" id="ARBA00001946"/>
    </source>
</evidence>
<dbReference type="Gene3D" id="1.10.20.140">
    <property type="match status" value="1"/>
</dbReference>
<evidence type="ECO:0000313" key="14">
    <source>
        <dbReference type="EMBL" id="MCQ4921720.1"/>
    </source>
</evidence>
<evidence type="ECO:0000256" key="13">
    <source>
        <dbReference type="RuleBase" id="RU003785"/>
    </source>
</evidence>
<dbReference type="InterPro" id="IPR039657">
    <property type="entry name" value="Dimethylallyltransferase"/>
</dbReference>